<dbReference type="Proteomes" id="UP000434582">
    <property type="component" value="Unassembled WGS sequence"/>
</dbReference>
<evidence type="ECO:0000313" key="6">
    <source>
        <dbReference type="EMBL" id="MQX37863.1"/>
    </source>
</evidence>
<dbReference type="NCBIfam" id="TIGR01760">
    <property type="entry name" value="tape_meas_TP901"/>
    <property type="match status" value="1"/>
</dbReference>
<proteinExistence type="predicted"/>
<evidence type="ECO:0000313" key="7">
    <source>
        <dbReference type="Proteomes" id="UP000434582"/>
    </source>
</evidence>
<feature type="region of interest" description="Disordered" evidence="3">
    <location>
        <begin position="745"/>
        <end position="766"/>
    </location>
</feature>
<dbReference type="PANTHER" id="PTHR37813:SF1">
    <property type="entry name" value="FELS-2 PROPHAGE PROTEIN"/>
    <property type="match status" value="1"/>
</dbReference>
<evidence type="ECO:0000256" key="2">
    <source>
        <dbReference type="SAM" id="Coils"/>
    </source>
</evidence>
<protein>
    <submittedName>
        <fullName evidence="6">Phage tail tape measure protein</fullName>
    </submittedName>
</protein>
<accession>A0A7X1ZGF5</accession>
<feature type="compositionally biased region" description="Low complexity" evidence="3">
    <location>
        <begin position="745"/>
        <end position="756"/>
    </location>
</feature>
<feature type="transmembrane region" description="Helical" evidence="4">
    <location>
        <begin position="617"/>
        <end position="635"/>
    </location>
</feature>
<dbReference type="EMBL" id="WIVE01000059">
    <property type="protein sequence ID" value="MQX37863.1"/>
    <property type="molecule type" value="Genomic_DNA"/>
</dbReference>
<name>A0A7X1ZGF5_9PROT</name>
<feature type="transmembrane region" description="Helical" evidence="4">
    <location>
        <begin position="584"/>
        <end position="605"/>
    </location>
</feature>
<feature type="coiled-coil region" evidence="2">
    <location>
        <begin position="54"/>
        <end position="123"/>
    </location>
</feature>
<keyword evidence="4" id="KW-0812">Transmembrane</keyword>
<evidence type="ECO:0000256" key="1">
    <source>
        <dbReference type="ARBA" id="ARBA00022612"/>
    </source>
</evidence>
<reference evidence="6 7" key="1">
    <citation type="submission" date="2019-10" db="EMBL/GenBank/DDBJ databases">
        <title>Draft whole-genome sequence of the purple nonsulfur photosynthetic bacterium Roseospira navarrensis DSM 15114.</title>
        <authorList>
            <person name="Kyndt J.A."/>
            <person name="Meyer T.E."/>
        </authorList>
    </citation>
    <scope>NUCLEOTIDE SEQUENCE [LARGE SCALE GENOMIC DNA]</scope>
    <source>
        <strain evidence="6 7">DSM 15114</strain>
    </source>
</reference>
<keyword evidence="1" id="KW-1188">Viral release from host cell</keyword>
<dbReference type="AlphaFoldDB" id="A0A7X1ZGF5"/>
<feature type="domain" description="Phage tail tape measure protein" evidence="5">
    <location>
        <begin position="248"/>
        <end position="446"/>
    </location>
</feature>
<keyword evidence="4" id="KW-1133">Transmembrane helix</keyword>
<evidence type="ECO:0000256" key="3">
    <source>
        <dbReference type="SAM" id="MobiDB-lite"/>
    </source>
</evidence>
<keyword evidence="2" id="KW-0175">Coiled coil</keyword>
<dbReference type="Pfam" id="PF10145">
    <property type="entry name" value="PhageMin_Tail"/>
    <property type="match status" value="1"/>
</dbReference>
<gene>
    <name evidence="6" type="ORF">GHC57_15185</name>
</gene>
<evidence type="ECO:0000259" key="5">
    <source>
        <dbReference type="Pfam" id="PF10145"/>
    </source>
</evidence>
<dbReference type="PANTHER" id="PTHR37813">
    <property type="entry name" value="FELS-2 PROPHAGE PROTEIN"/>
    <property type="match status" value="1"/>
</dbReference>
<sequence length="866" mass="90520">MSDLNLALTIKLLDRATAPLKGIGRAMQGLGRRSQDLGGDLGRLKRQQGAIDTFRKLKERLDQSADAMTAAKARAETLGRELTATRKRAAAMGDTSAETAETIAQLERRLAAAREAARRAADGHRSLAERTEQARRGLRDLDLSADRLADAQRDVTRRTREATAALARQAEQAAVAQRRTEALARARERLGRDMMRAGGVGAAGYGMMHAGRMGLGLAQTHMDFERQMGRTAARVRDITEAQRVALSEQAQALGRATEFTGVQAAQGQEKLAQAGYTPEEIVAAMPDVLDLAIAGDLDPREAADIASNIGTPFGLLADQFGRVGDSLTSVSSSANVDVRMLGETMKYAAPVASDLGVSLELVAAQAGVLGNAGIQGSMGGTVLRAMMQRLAAPTGDAAKRLKTLGVEFEDAQGNMLAYEVVLQRLAAATRTMGTAERADTMKALFGEEATAGASVILNALDEVARLTAQQGADRGIAHRQAERISDDLQGDVNELYSAADGLKKAVGGAMDPVLRSVAQGLTEVLNGITDWTKANPELTATLGKVAATAALVVTGVGGIAMAAGGVLVPLAVMKWATTTLGLKAGLLGGALRAVAKAGPLVAGAFRALSVALVATPIGWVVLAAAALAGVAYAIYQNWDQIGAWFQRKWDRVKAAFEDGLLNGILTYLDEFNPVALLADAVNGMVQWLFGVDLFEVGTEWMGRLRDGFASVLDDIKAWFGRRIADIVGILPEWLQEELGFAPAGDAAASTAQAGPPEGAPMASDAAGRPVQVPSRFAGRQPYADAIPTPIDTAAMLDALAPMPAGGPVSASAGGLQPFPVGPTTQTVDNSTVVSVTVPPGSDVSAIAAAVARELERRQRGALHDLD</sequence>
<evidence type="ECO:0000256" key="4">
    <source>
        <dbReference type="SAM" id="Phobius"/>
    </source>
</evidence>
<feature type="transmembrane region" description="Helical" evidence="4">
    <location>
        <begin position="545"/>
        <end position="572"/>
    </location>
</feature>
<comment type="caution">
    <text evidence="6">The sequence shown here is derived from an EMBL/GenBank/DDBJ whole genome shotgun (WGS) entry which is preliminary data.</text>
</comment>
<keyword evidence="7" id="KW-1185">Reference proteome</keyword>
<dbReference type="InterPro" id="IPR010090">
    <property type="entry name" value="Phage_tape_meas"/>
</dbReference>
<dbReference type="OrthoDB" id="8429573at2"/>
<organism evidence="6 7">
    <name type="scientific">Roseospira navarrensis</name>
    <dbReference type="NCBI Taxonomy" id="140058"/>
    <lineage>
        <taxon>Bacteria</taxon>
        <taxon>Pseudomonadati</taxon>
        <taxon>Pseudomonadota</taxon>
        <taxon>Alphaproteobacteria</taxon>
        <taxon>Rhodospirillales</taxon>
        <taxon>Rhodospirillaceae</taxon>
        <taxon>Roseospira</taxon>
    </lineage>
</organism>
<keyword evidence="4" id="KW-0472">Membrane</keyword>
<dbReference type="RefSeq" id="WP_153345772.1">
    <property type="nucleotide sequence ID" value="NZ_WIVE01000059.1"/>
</dbReference>